<evidence type="ECO:0000256" key="1">
    <source>
        <dbReference type="ARBA" id="ARBA00005194"/>
    </source>
</evidence>
<name>A0ABV7VDS4_9PROT</name>
<keyword evidence="9" id="KW-0520">NAD</keyword>
<dbReference type="Pfam" id="PF13561">
    <property type="entry name" value="adh_short_C2"/>
    <property type="match status" value="1"/>
</dbReference>
<evidence type="ECO:0000313" key="10">
    <source>
        <dbReference type="EMBL" id="MFC3674952.1"/>
    </source>
</evidence>
<keyword evidence="6" id="KW-0443">Lipid metabolism</keyword>
<evidence type="ECO:0000256" key="8">
    <source>
        <dbReference type="ARBA" id="ARBA00048572"/>
    </source>
</evidence>
<comment type="pathway">
    <text evidence="1">Lipid metabolism; fatty acid biosynthesis.</text>
</comment>
<keyword evidence="4" id="KW-0276">Fatty acid metabolism</keyword>
<dbReference type="EC" id="1.3.1.9" evidence="9"/>
<proteinExistence type="inferred from homology"/>
<evidence type="ECO:0000256" key="5">
    <source>
        <dbReference type="ARBA" id="ARBA00023002"/>
    </source>
</evidence>
<keyword evidence="3 9" id="KW-0444">Lipid biosynthesis</keyword>
<evidence type="ECO:0000256" key="2">
    <source>
        <dbReference type="ARBA" id="ARBA00009233"/>
    </source>
</evidence>
<dbReference type="InterPro" id="IPR014358">
    <property type="entry name" value="Enoyl-ACP_Rdtase_NADH"/>
</dbReference>
<dbReference type="NCBIfam" id="NF005717">
    <property type="entry name" value="PRK07533.1"/>
    <property type="match status" value="1"/>
</dbReference>
<comment type="catalytic activity">
    <reaction evidence="8 9">
        <text>a 2,3-saturated acyl-[ACP] + NAD(+) = a (2E)-enoyl-[ACP] + NADH + H(+)</text>
        <dbReference type="Rhea" id="RHEA:10240"/>
        <dbReference type="Rhea" id="RHEA-COMP:9925"/>
        <dbReference type="Rhea" id="RHEA-COMP:9926"/>
        <dbReference type="ChEBI" id="CHEBI:15378"/>
        <dbReference type="ChEBI" id="CHEBI:57540"/>
        <dbReference type="ChEBI" id="CHEBI:57945"/>
        <dbReference type="ChEBI" id="CHEBI:78784"/>
        <dbReference type="ChEBI" id="CHEBI:78785"/>
        <dbReference type="EC" id="1.3.1.9"/>
    </reaction>
</comment>
<gene>
    <name evidence="10" type="primary">fabI</name>
    <name evidence="10" type="ORF">ACFOOQ_05305</name>
</gene>
<keyword evidence="11" id="KW-1185">Reference proteome</keyword>
<dbReference type="Proteomes" id="UP001595711">
    <property type="component" value="Unassembled WGS sequence"/>
</dbReference>
<dbReference type="InterPro" id="IPR036291">
    <property type="entry name" value="NAD(P)-bd_dom_sf"/>
</dbReference>
<dbReference type="PANTHER" id="PTHR43159:SF2">
    <property type="entry name" value="ENOYL-[ACYL-CARRIER-PROTEIN] REDUCTASE [NADH], CHLOROPLASTIC"/>
    <property type="match status" value="1"/>
</dbReference>
<dbReference type="InterPro" id="IPR002347">
    <property type="entry name" value="SDR_fam"/>
</dbReference>
<evidence type="ECO:0000313" key="11">
    <source>
        <dbReference type="Proteomes" id="UP001595711"/>
    </source>
</evidence>
<comment type="caution">
    <text evidence="10">The sequence shown here is derived from an EMBL/GenBank/DDBJ whole genome shotgun (WGS) entry which is preliminary data.</text>
</comment>
<dbReference type="PRINTS" id="PR00081">
    <property type="entry name" value="GDHRDH"/>
</dbReference>
<dbReference type="RefSeq" id="WP_379722598.1">
    <property type="nucleotide sequence ID" value="NZ_JBHRYJ010000001.1"/>
</dbReference>
<comment type="similarity">
    <text evidence="2 9">Belongs to the short-chain dehydrogenases/reductases (SDR) family. FabI subfamily.</text>
</comment>
<evidence type="ECO:0000256" key="3">
    <source>
        <dbReference type="ARBA" id="ARBA00022516"/>
    </source>
</evidence>
<dbReference type="PIRSF" id="PIRSF000094">
    <property type="entry name" value="Enoyl-ACP_rdct"/>
    <property type="match status" value="1"/>
</dbReference>
<evidence type="ECO:0000256" key="4">
    <source>
        <dbReference type="ARBA" id="ARBA00022832"/>
    </source>
</evidence>
<accession>A0ABV7VDS4</accession>
<evidence type="ECO:0000256" key="9">
    <source>
        <dbReference type="PIRNR" id="PIRNR000094"/>
    </source>
</evidence>
<dbReference type="SUPFAM" id="SSF51735">
    <property type="entry name" value="NAD(P)-binding Rossmann-fold domains"/>
    <property type="match status" value="1"/>
</dbReference>
<dbReference type="Gene3D" id="1.10.8.400">
    <property type="entry name" value="Enoyl acyl carrier protein reductase"/>
    <property type="match status" value="1"/>
</dbReference>
<keyword evidence="5 9" id="KW-0560">Oxidoreductase</keyword>
<sequence length="270" mass="29487">MTELTPSPAKLEVLDLTGRKGLVVGIANEHSLAWSAARHFRMAGAELAITYLNDKARPFVEPLAREVTAPIFAPCDVSAPGQLEAVFAEIRDRWGRLDFLFHSIAWARKEDLHGRLTDCSAAGFSESMLVSCHSLIRMARLAEPLMDRGGSMTTLSYYGAEKVVDHYNVMGPVKAALEASVRYLAHELGHKAIRVNALSAGAVRTRAASGIEHFDELLNETERRAPLGRTIDTEELGRAALLLASDYATAITGDVIYVDAGFHIEGMVFH</sequence>
<organism evidence="10 11">
    <name type="scientific">Ferrovibrio xuzhouensis</name>
    <dbReference type="NCBI Taxonomy" id="1576914"/>
    <lineage>
        <taxon>Bacteria</taxon>
        <taxon>Pseudomonadati</taxon>
        <taxon>Pseudomonadota</taxon>
        <taxon>Alphaproteobacteria</taxon>
        <taxon>Rhodospirillales</taxon>
        <taxon>Rhodospirillaceae</taxon>
        <taxon>Ferrovibrio</taxon>
    </lineage>
</organism>
<dbReference type="EMBL" id="JBHRYJ010000001">
    <property type="protein sequence ID" value="MFC3674952.1"/>
    <property type="molecule type" value="Genomic_DNA"/>
</dbReference>
<reference evidence="11" key="1">
    <citation type="journal article" date="2019" name="Int. J. Syst. Evol. Microbiol.">
        <title>The Global Catalogue of Microorganisms (GCM) 10K type strain sequencing project: providing services to taxonomists for standard genome sequencing and annotation.</title>
        <authorList>
            <consortium name="The Broad Institute Genomics Platform"/>
            <consortium name="The Broad Institute Genome Sequencing Center for Infectious Disease"/>
            <person name="Wu L."/>
            <person name="Ma J."/>
        </authorList>
    </citation>
    <scope>NUCLEOTIDE SEQUENCE [LARGE SCALE GENOMIC DNA]</scope>
    <source>
        <strain evidence="11">KCTC 42182</strain>
    </source>
</reference>
<protein>
    <recommendedName>
        <fullName evidence="9">Enoyl-[acyl-carrier-protein] reductase [NADH]</fullName>
        <ecNumber evidence="9">1.3.1.9</ecNumber>
    </recommendedName>
</protein>
<dbReference type="PANTHER" id="PTHR43159">
    <property type="entry name" value="ENOYL-[ACYL-CARRIER-PROTEIN] REDUCTASE"/>
    <property type="match status" value="1"/>
</dbReference>
<dbReference type="CDD" id="cd05372">
    <property type="entry name" value="ENR_SDR"/>
    <property type="match status" value="1"/>
</dbReference>
<dbReference type="Gene3D" id="3.40.50.720">
    <property type="entry name" value="NAD(P)-binding Rossmann-like Domain"/>
    <property type="match status" value="1"/>
</dbReference>
<evidence type="ECO:0000256" key="6">
    <source>
        <dbReference type="ARBA" id="ARBA00023098"/>
    </source>
</evidence>
<evidence type="ECO:0000256" key="7">
    <source>
        <dbReference type="ARBA" id="ARBA00023160"/>
    </source>
</evidence>
<keyword evidence="7 9" id="KW-0275">Fatty acid biosynthesis</keyword>